<dbReference type="InterPro" id="IPR008271">
    <property type="entry name" value="Ser/Thr_kinase_AS"/>
</dbReference>
<keyword evidence="6" id="KW-0418">Kinase</keyword>
<dbReference type="Proteomes" id="UP000606193">
    <property type="component" value="Unassembled WGS sequence"/>
</dbReference>
<feature type="compositionally biased region" description="Basic and acidic residues" evidence="4">
    <location>
        <begin position="436"/>
        <end position="464"/>
    </location>
</feature>
<organism evidence="6 7">
    <name type="scientific">Jutongia huaianensis</name>
    <dbReference type="NCBI Taxonomy" id="2763668"/>
    <lineage>
        <taxon>Bacteria</taxon>
        <taxon>Bacillati</taxon>
        <taxon>Bacillota</taxon>
        <taxon>Clostridia</taxon>
        <taxon>Lachnospirales</taxon>
        <taxon>Lachnospiraceae</taxon>
        <taxon>Jutongia</taxon>
    </lineage>
</organism>
<feature type="region of interest" description="Disordered" evidence="4">
    <location>
        <begin position="436"/>
        <end position="485"/>
    </location>
</feature>
<feature type="domain" description="Protein kinase" evidence="5">
    <location>
        <begin position="11"/>
        <end position="299"/>
    </location>
</feature>
<evidence type="ECO:0000313" key="7">
    <source>
        <dbReference type="Proteomes" id="UP000606193"/>
    </source>
</evidence>
<dbReference type="SUPFAM" id="SSF56112">
    <property type="entry name" value="Protein kinase-like (PK-like)"/>
    <property type="match status" value="1"/>
</dbReference>
<dbReference type="CDD" id="cd14014">
    <property type="entry name" value="STKc_PknB_like"/>
    <property type="match status" value="1"/>
</dbReference>
<dbReference type="PROSITE" id="PS50011">
    <property type="entry name" value="PROTEIN_KINASE_DOM"/>
    <property type="match status" value="1"/>
</dbReference>
<evidence type="ECO:0000313" key="6">
    <source>
        <dbReference type="EMBL" id="MBC8561061.1"/>
    </source>
</evidence>
<feature type="binding site" evidence="3">
    <location>
        <position position="42"/>
    </location>
    <ligand>
        <name>ATP</name>
        <dbReference type="ChEBI" id="CHEBI:30616"/>
    </ligand>
</feature>
<dbReference type="InterPro" id="IPR000719">
    <property type="entry name" value="Prot_kinase_dom"/>
</dbReference>
<dbReference type="InterPro" id="IPR017441">
    <property type="entry name" value="Protein_kinase_ATP_BS"/>
</dbReference>
<dbReference type="EMBL" id="JACRSX010000001">
    <property type="protein sequence ID" value="MBC8561061.1"/>
    <property type="molecule type" value="Genomic_DNA"/>
</dbReference>
<evidence type="ECO:0000256" key="1">
    <source>
        <dbReference type="ARBA" id="ARBA00022741"/>
    </source>
</evidence>
<keyword evidence="6" id="KW-0808">Transferase</keyword>
<evidence type="ECO:0000256" key="2">
    <source>
        <dbReference type="ARBA" id="ARBA00022840"/>
    </source>
</evidence>
<evidence type="ECO:0000259" key="5">
    <source>
        <dbReference type="PROSITE" id="PS50011"/>
    </source>
</evidence>
<keyword evidence="2 3" id="KW-0067">ATP-binding</keyword>
<evidence type="ECO:0000256" key="4">
    <source>
        <dbReference type="SAM" id="MobiDB-lite"/>
    </source>
</evidence>
<dbReference type="Gene3D" id="3.30.200.20">
    <property type="entry name" value="Phosphorylase Kinase, domain 1"/>
    <property type="match status" value="1"/>
</dbReference>
<dbReference type="CDD" id="cd10719">
    <property type="entry name" value="DnaJ_zf"/>
    <property type="match status" value="1"/>
</dbReference>
<sequence length="533" mass="60946">MDKIQEQWPEWQAEELLGKGTFGEVYKAKKEVYGNVSYAAIKVIEIPKDPSEVRDLQQSDMDENSIQTFYEDMIHNLMSEIQIMESMKSANVIVGIEDYKVVRKEPIKWEIFIRMELLTDLQSYLEKHPMTGREVVKLGLDICEALKNCAIAGVVHRDVKTDNIFVNSFGSFKLGDFGIAKQLGSSLSAMSQKGTNMYMAPEVYRGEPYDARVDIYSLGILLYRMFNRCRFPFMPLWPEPIRYTDDQKATFQRLSGKKIPPIQNIPEGLSDIVLKACAYDKEMRYQTARELQKDLEKYVDSPELEDIVTKGKKDKAAEIEEPPEKKPAEDYRDVVPPEIPKEDRAESRKEIQPRQETVEEEEQNTPEMAQVRICPRCGGKGVIQVRGKTESGMTYMPQTCPECQGTGKVNASSMSLSEFADEKTYAAFGFASRFSEKKKQIAEPNKQEKKESEKEKKLEGKELSSGEGSASKLHKQSPIDWKDEPIFVDEERRKVNIKKIAGDISGEDSGSFSGREQQEKSGAWQQFMMHFRK</sequence>
<dbReference type="InterPro" id="IPR045269">
    <property type="entry name" value="Atg1-like"/>
</dbReference>
<comment type="caution">
    <text evidence="6">The sequence shown here is derived from an EMBL/GenBank/DDBJ whole genome shotgun (WGS) entry which is preliminary data.</text>
</comment>
<keyword evidence="1 3" id="KW-0547">Nucleotide-binding</keyword>
<gene>
    <name evidence="6" type="ORF">H8704_00200</name>
</gene>
<dbReference type="PANTHER" id="PTHR24348">
    <property type="entry name" value="SERINE/THREONINE-PROTEIN KINASE UNC-51-RELATED"/>
    <property type="match status" value="1"/>
</dbReference>
<dbReference type="GO" id="GO:0016301">
    <property type="term" value="F:kinase activity"/>
    <property type="evidence" value="ECO:0007669"/>
    <property type="project" value="UniProtKB-KW"/>
</dbReference>
<accession>A0ABR7MXF3</accession>
<dbReference type="InterPro" id="IPR011009">
    <property type="entry name" value="Kinase-like_dom_sf"/>
</dbReference>
<reference evidence="6 7" key="1">
    <citation type="submission" date="2020-08" db="EMBL/GenBank/DDBJ databases">
        <title>Genome public.</title>
        <authorList>
            <person name="Liu C."/>
            <person name="Sun Q."/>
        </authorList>
    </citation>
    <scope>NUCLEOTIDE SEQUENCE [LARGE SCALE GENOMIC DNA]</scope>
    <source>
        <strain evidence="6 7">NSJ-37</strain>
    </source>
</reference>
<dbReference type="InterPro" id="IPR036410">
    <property type="entry name" value="HSP_DnaJ_Cys-rich_dom_sf"/>
</dbReference>
<dbReference type="SUPFAM" id="SSF57938">
    <property type="entry name" value="DnaJ/Hsp40 cysteine-rich domain"/>
    <property type="match status" value="1"/>
</dbReference>
<protein>
    <submittedName>
        <fullName evidence="6">Protein kinase</fullName>
    </submittedName>
</protein>
<name>A0ABR7MXF3_9FIRM</name>
<dbReference type="PANTHER" id="PTHR24348:SF71">
    <property type="entry name" value="PROTEIN KINASE DOMAIN-CONTAINING PROTEIN"/>
    <property type="match status" value="1"/>
</dbReference>
<dbReference type="RefSeq" id="WP_249296848.1">
    <property type="nucleotide sequence ID" value="NZ_JACRSX010000001.1"/>
</dbReference>
<dbReference type="PROSITE" id="PS00107">
    <property type="entry name" value="PROTEIN_KINASE_ATP"/>
    <property type="match status" value="1"/>
</dbReference>
<feature type="region of interest" description="Disordered" evidence="4">
    <location>
        <begin position="499"/>
        <end position="533"/>
    </location>
</feature>
<feature type="region of interest" description="Disordered" evidence="4">
    <location>
        <begin position="309"/>
        <end position="367"/>
    </location>
</feature>
<dbReference type="InterPro" id="IPR001305">
    <property type="entry name" value="HSP_DnaJ_Cys-rich_dom"/>
</dbReference>
<dbReference type="Pfam" id="PF00069">
    <property type="entry name" value="Pkinase"/>
    <property type="match status" value="1"/>
</dbReference>
<feature type="compositionally biased region" description="Basic and acidic residues" evidence="4">
    <location>
        <begin position="309"/>
        <end position="357"/>
    </location>
</feature>
<dbReference type="PROSITE" id="PS00108">
    <property type="entry name" value="PROTEIN_KINASE_ST"/>
    <property type="match status" value="1"/>
</dbReference>
<dbReference type="Gene3D" id="2.10.230.10">
    <property type="entry name" value="Heat shock protein DnaJ, cysteine-rich domain"/>
    <property type="match status" value="1"/>
</dbReference>
<dbReference type="SMART" id="SM00220">
    <property type="entry name" value="S_TKc"/>
    <property type="match status" value="1"/>
</dbReference>
<evidence type="ECO:0000256" key="3">
    <source>
        <dbReference type="PROSITE-ProRule" id="PRU10141"/>
    </source>
</evidence>
<dbReference type="Gene3D" id="1.10.510.10">
    <property type="entry name" value="Transferase(Phosphotransferase) domain 1"/>
    <property type="match status" value="1"/>
</dbReference>
<proteinExistence type="predicted"/>
<keyword evidence="7" id="KW-1185">Reference proteome</keyword>